<feature type="domain" description="Nuclear pore localisation protein Npl4 ubiquitin-like" evidence="3">
    <location>
        <begin position="3"/>
        <end position="77"/>
    </location>
</feature>
<reference evidence="4 5" key="1">
    <citation type="submission" date="2014-11" db="EMBL/GenBank/DDBJ databases">
        <authorList>
            <person name="Zhu J."/>
            <person name="Qi W."/>
            <person name="Song R."/>
        </authorList>
    </citation>
    <scope>NUCLEOTIDE SEQUENCE [LARGE SCALE GENOMIC DNA]</scope>
</reference>
<evidence type="ECO:0000256" key="1">
    <source>
        <dbReference type="SAM" id="MobiDB-lite"/>
    </source>
</evidence>
<sequence length="519" mass="57453">MSDIVLRVNSPGGRVRLTLKATDTVGTLRQKIAEHCHIEPAQQELHTNQQLTQPITAADDASLTHAGVRHGDLLWLKVTGGAKVEIRGDAIAPAAKMKIDDLPPLPPKDASKTGGGGASDAGKQEGGASAPASRQDSVGSGGSHPPQGGGGGGGVDGEKKDEPKFKNFDQFLHDNGYNVIDLPFHRTFTPITMEMGRMTKLPPAVTLKHQPYRHVDHLELMNISEMQNFCSYWTDKCELATQRGGWLYGYYVEDSHYPMGMRAVLEAIYEPPQVEVGEGIQFLDDPFHATVEAVAGRLGLERIGYIFTHLPRDELLTSDEIQKIARLQLDHLSDKHFTSYPVSKFVTLTIAPDPNSAMGAAGAAPNAFMISDLGMAFVRDGVLGMSPDPRHLQLKPRKKHEIMAQILESGHETDKFDVDWLIVRVNESAPRRARSMFKHAIFPRENRQPNETQSRAAVREYLKKVPSSEPSWHRYADFHLLIYIADLFDRDTAFVLCDAIRHKTEVDPNLQEILSTLPT</sequence>
<dbReference type="Gene3D" id="3.10.20.90">
    <property type="entry name" value="Phosphatidylinositol 3-kinase Catalytic Subunit, Chain A, domain 1"/>
    <property type="match status" value="1"/>
</dbReference>
<evidence type="ECO:0000313" key="5">
    <source>
        <dbReference type="Proteomes" id="UP000041254"/>
    </source>
</evidence>
<dbReference type="Proteomes" id="UP000041254">
    <property type="component" value="Unassembled WGS sequence"/>
</dbReference>
<dbReference type="InParanoid" id="A0A0G4FLW6"/>
<dbReference type="Pfam" id="PF11543">
    <property type="entry name" value="UN_NPL4"/>
    <property type="match status" value="1"/>
</dbReference>
<dbReference type="OrthoDB" id="10251089at2759"/>
<dbReference type="Pfam" id="PF05021">
    <property type="entry name" value="NPL4"/>
    <property type="match status" value="1"/>
</dbReference>
<feature type="compositionally biased region" description="Gly residues" evidence="1">
    <location>
        <begin position="139"/>
        <end position="155"/>
    </location>
</feature>
<dbReference type="PANTHER" id="PTHR12710">
    <property type="entry name" value="NUCLEAR PROTEIN LOCALIZATION 4"/>
    <property type="match status" value="1"/>
</dbReference>
<dbReference type="InterPro" id="IPR024682">
    <property type="entry name" value="Npl4_Ub-like_dom"/>
</dbReference>
<protein>
    <recommendedName>
        <fullName evidence="6">Ubiquitin-like domain-containing protein</fullName>
    </recommendedName>
</protein>
<dbReference type="STRING" id="1169540.A0A0G4FLW6"/>
<dbReference type="GO" id="GO:0006511">
    <property type="term" value="P:ubiquitin-dependent protein catabolic process"/>
    <property type="evidence" value="ECO:0007669"/>
    <property type="project" value="InterPro"/>
</dbReference>
<dbReference type="CDD" id="cd08061">
    <property type="entry name" value="MPN_NPL4"/>
    <property type="match status" value="1"/>
</dbReference>
<keyword evidence="5" id="KW-1185">Reference proteome</keyword>
<dbReference type="PANTHER" id="PTHR12710:SF0">
    <property type="entry name" value="NUCLEAR PROTEIN LOCALIZATION PROTEIN 4 HOMOLOG"/>
    <property type="match status" value="1"/>
</dbReference>
<dbReference type="VEuPathDB" id="CryptoDB:Vbra_9325"/>
<dbReference type="EMBL" id="CDMY01000463">
    <property type="protein sequence ID" value="CEM15003.1"/>
    <property type="molecule type" value="Genomic_DNA"/>
</dbReference>
<dbReference type="InterPro" id="IPR029071">
    <property type="entry name" value="Ubiquitin-like_domsf"/>
</dbReference>
<proteinExistence type="predicted"/>
<accession>A0A0G4FLW6</accession>
<name>A0A0G4FLW6_VITBC</name>
<dbReference type="PhylomeDB" id="A0A0G4FLW6"/>
<feature type="region of interest" description="Disordered" evidence="1">
    <location>
        <begin position="97"/>
        <end position="162"/>
    </location>
</feature>
<evidence type="ECO:0000259" key="3">
    <source>
        <dbReference type="Pfam" id="PF11543"/>
    </source>
</evidence>
<dbReference type="InterPro" id="IPR007717">
    <property type="entry name" value="NPL4_C"/>
</dbReference>
<gene>
    <name evidence="4" type="ORF">Vbra_9325</name>
</gene>
<dbReference type="SUPFAM" id="SSF54236">
    <property type="entry name" value="Ubiquitin-like"/>
    <property type="match status" value="1"/>
</dbReference>
<dbReference type="InterPro" id="IPR016563">
    <property type="entry name" value="Npl4"/>
</dbReference>
<evidence type="ECO:0000259" key="2">
    <source>
        <dbReference type="Pfam" id="PF05021"/>
    </source>
</evidence>
<evidence type="ECO:0008006" key="6">
    <source>
        <dbReference type="Google" id="ProtNLM"/>
    </source>
</evidence>
<feature type="domain" description="Nuclear pore localisation protein NPL4 C-terminal" evidence="2">
    <location>
        <begin position="243"/>
        <end position="505"/>
    </location>
</feature>
<dbReference type="AlphaFoldDB" id="A0A0G4FLW6"/>
<dbReference type="OMA" id="MYGYYKE"/>
<dbReference type="FunCoup" id="A0A0G4FLW6">
    <property type="interactions" value="388"/>
</dbReference>
<organism evidence="4 5">
    <name type="scientific">Vitrella brassicaformis (strain CCMP3155)</name>
    <dbReference type="NCBI Taxonomy" id="1169540"/>
    <lineage>
        <taxon>Eukaryota</taxon>
        <taxon>Sar</taxon>
        <taxon>Alveolata</taxon>
        <taxon>Colpodellida</taxon>
        <taxon>Vitrellaceae</taxon>
        <taxon>Vitrella</taxon>
    </lineage>
</organism>
<evidence type="ECO:0000313" key="4">
    <source>
        <dbReference type="EMBL" id="CEM15003.1"/>
    </source>
</evidence>